<dbReference type="InterPro" id="IPR009681">
    <property type="entry name" value="Phage_TAC_Siphoviridae"/>
</dbReference>
<accession>A0A0R2NR08</accession>
<keyword evidence="2" id="KW-1185">Reference proteome</keyword>
<evidence type="ECO:0000313" key="2">
    <source>
        <dbReference type="Proteomes" id="UP000050920"/>
    </source>
</evidence>
<dbReference type="Pfam" id="PF06896">
    <property type="entry name" value="Phage_TAC_3"/>
    <property type="match status" value="1"/>
</dbReference>
<proteinExistence type="predicted"/>
<name>A0A0R2NR08_9LACO</name>
<dbReference type="RefSeq" id="WP_024624372.1">
    <property type="nucleotide sequence ID" value="NZ_AYGX02000053.1"/>
</dbReference>
<dbReference type="Proteomes" id="UP000050920">
    <property type="component" value="Unassembled WGS sequence"/>
</dbReference>
<evidence type="ECO:0000313" key="1">
    <source>
        <dbReference type="EMBL" id="KRO28085.1"/>
    </source>
</evidence>
<dbReference type="EMBL" id="AYGX02000053">
    <property type="protein sequence ID" value="KRO28085.1"/>
    <property type="molecule type" value="Genomic_DNA"/>
</dbReference>
<protein>
    <submittedName>
        <fullName evidence="1">Uncharacterized protein</fullName>
    </submittedName>
</protein>
<comment type="caution">
    <text evidence="1">The sequence shown here is derived from an EMBL/GenBank/DDBJ whole genome shotgun (WGS) entry which is preliminary data.</text>
</comment>
<sequence length="108" mass="11881">MKLNLKKLGINKTVEAKITNRVARNALQVAKMATASDATDDDALALDDQIGMIEAIVDFIDNVFKLTDKQVDQIWDCDFSTTQEFFGELSNAIFEAKPLSPTEAGAKK</sequence>
<reference evidence="1 2" key="1">
    <citation type="journal article" date="2015" name="Genome Announc.">
        <title>Expanding the biotechnology potential of lactobacilli through comparative genomics of 213 strains and associated genera.</title>
        <authorList>
            <person name="Sun Z."/>
            <person name="Harris H.M."/>
            <person name="McCann A."/>
            <person name="Guo C."/>
            <person name="Argimon S."/>
            <person name="Zhang W."/>
            <person name="Yang X."/>
            <person name="Jeffery I.B."/>
            <person name="Cooney J.C."/>
            <person name="Kagawa T.F."/>
            <person name="Liu W."/>
            <person name="Song Y."/>
            <person name="Salvetti E."/>
            <person name="Wrobel A."/>
            <person name="Rasinkangas P."/>
            <person name="Parkhill J."/>
            <person name="Rea M.C."/>
            <person name="O'Sullivan O."/>
            <person name="Ritari J."/>
            <person name="Douillard F.P."/>
            <person name="Paul Ross R."/>
            <person name="Yang R."/>
            <person name="Briner A.E."/>
            <person name="Felis G.E."/>
            <person name="de Vos W.M."/>
            <person name="Barrangou R."/>
            <person name="Klaenhammer T.R."/>
            <person name="Caufield P.W."/>
            <person name="Cui Y."/>
            <person name="Zhang H."/>
            <person name="O'Toole P.W."/>
        </authorList>
    </citation>
    <scope>NUCLEOTIDE SEQUENCE [LARGE SCALE GENOMIC DNA]</scope>
    <source>
        <strain evidence="1 2">DSM 21115</strain>
    </source>
</reference>
<organism evidence="1 2">
    <name type="scientific">Lactiplantibacillus fabifermentans DSM 21115</name>
    <dbReference type="NCBI Taxonomy" id="1413187"/>
    <lineage>
        <taxon>Bacteria</taxon>
        <taxon>Bacillati</taxon>
        <taxon>Bacillota</taxon>
        <taxon>Bacilli</taxon>
        <taxon>Lactobacillales</taxon>
        <taxon>Lactobacillaceae</taxon>
        <taxon>Lactiplantibacillus</taxon>
    </lineage>
</organism>
<gene>
    <name evidence="1" type="ORF">DY78_GL002667</name>
</gene>
<dbReference type="AlphaFoldDB" id="A0A0R2NR08"/>